<evidence type="ECO:0008006" key="6">
    <source>
        <dbReference type="Google" id="ProtNLM"/>
    </source>
</evidence>
<dbReference type="GO" id="GO:0009234">
    <property type="term" value="P:menaquinone biosynthetic process"/>
    <property type="evidence" value="ECO:0007669"/>
    <property type="project" value="UniProtKB-UniPathway"/>
</dbReference>
<dbReference type="InterPro" id="IPR003773">
    <property type="entry name" value="Menaquinone_biosynth"/>
</dbReference>
<dbReference type="AlphaFoldDB" id="I4EGY5"/>
<dbReference type="UniPathway" id="UPA00079"/>
<evidence type="ECO:0000256" key="1">
    <source>
        <dbReference type="ARBA" id="ARBA00004863"/>
    </source>
</evidence>
<dbReference type="Gene3D" id="3.40.190.10">
    <property type="entry name" value="Periplasmic binding protein-like II"/>
    <property type="match status" value="2"/>
</dbReference>
<organism evidence="4 5">
    <name type="scientific">Nitrolancea hollandica Lb</name>
    <dbReference type="NCBI Taxonomy" id="1129897"/>
    <lineage>
        <taxon>Bacteria</taxon>
        <taxon>Pseudomonadati</taxon>
        <taxon>Thermomicrobiota</taxon>
        <taxon>Thermomicrobia</taxon>
        <taxon>Sphaerobacterales</taxon>
        <taxon>Sphaerobacterineae</taxon>
        <taxon>Sphaerobacteraceae</taxon>
        <taxon>Nitrolancea</taxon>
    </lineage>
</organism>
<dbReference type="EMBL" id="CAGS01000212">
    <property type="protein sequence ID" value="CCF83947.1"/>
    <property type="molecule type" value="Genomic_DNA"/>
</dbReference>
<protein>
    <recommendedName>
        <fullName evidence="6">Chorismate dehydratase</fullName>
    </recommendedName>
</protein>
<dbReference type="Pfam" id="PF02621">
    <property type="entry name" value="VitK2_biosynth"/>
    <property type="match status" value="1"/>
</dbReference>
<dbReference type="RefSeq" id="WP_008477703.1">
    <property type="nucleotide sequence ID" value="NZ_CAGS01000212.1"/>
</dbReference>
<keyword evidence="5" id="KW-1185">Reference proteome</keyword>
<comment type="caution">
    <text evidence="4">The sequence shown here is derived from an EMBL/GenBank/DDBJ whole genome shotgun (WGS) entry which is preliminary data.</text>
</comment>
<evidence type="ECO:0000256" key="3">
    <source>
        <dbReference type="ARBA" id="ARBA00023239"/>
    </source>
</evidence>
<evidence type="ECO:0000313" key="4">
    <source>
        <dbReference type="EMBL" id="CCF83947.1"/>
    </source>
</evidence>
<keyword evidence="3" id="KW-0456">Lyase</keyword>
<proteinExistence type="predicted"/>
<comment type="pathway">
    <text evidence="1">Quinol/quinone metabolism; menaquinone biosynthesis.</text>
</comment>
<dbReference type="Proteomes" id="UP000004221">
    <property type="component" value="Unassembled WGS sequence"/>
</dbReference>
<reference evidence="4 5" key="1">
    <citation type="journal article" date="2012" name="ISME J.">
        <title>Nitrification expanded: discovery, physiology and genomics of a nitrite-oxidizing bacterium from the phylum Chloroflexi.</title>
        <authorList>
            <person name="Sorokin D.Y."/>
            <person name="Lucker S."/>
            <person name="Vejmelkova D."/>
            <person name="Kostrikina N.A."/>
            <person name="Kleerebezem R."/>
            <person name="Rijpstra W.I."/>
            <person name="Damste J.S."/>
            <person name="Le Paslier D."/>
            <person name="Muyzer G."/>
            <person name="Wagner M."/>
            <person name="van Loosdrecht M.C."/>
            <person name="Daims H."/>
        </authorList>
    </citation>
    <scope>NUCLEOTIDE SEQUENCE [LARGE SCALE GENOMIC DNA]</scope>
    <source>
        <strain evidence="5">none</strain>
    </source>
</reference>
<evidence type="ECO:0000256" key="2">
    <source>
        <dbReference type="ARBA" id="ARBA00022428"/>
    </source>
</evidence>
<keyword evidence="2" id="KW-0474">Menaquinone biosynthesis</keyword>
<dbReference type="SUPFAM" id="SSF53850">
    <property type="entry name" value="Periplasmic binding protein-like II"/>
    <property type="match status" value="1"/>
</dbReference>
<accession>I4EGY5</accession>
<evidence type="ECO:0000313" key="5">
    <source>
        <dbReference type="Proteomes" id="UP000004221"/>
    </source>
</evidence>
<name>I4EGY5_9BACT</name>
<dbReference type="GO" id="GO:0016829">
    <property type="term" value="F:lyase activity"/>
    <property type="evidence" value="ECO:0007669"/>
    <property type="project" value="UniProtKB-KW"/>
</dbReference>
<gene>
    <name evidence="4" type="ORF">NITHO_290003</name>
</gene>
<dbReference type="OrthoDB" id="157459at2"/>
<sequence length="264" mass="28795">METCLIDDSLTTAVFSYPVAQGWVVPKGLEVVPGLTAEMVAARNTCALIGSVEAALLLDRFAVVTDVALVSHHTGDIRLWTANRPDEVEHATVSLNGVSRTAEALARATIFHFFGIDVIGWDRRAPEGEVVVREGAAALRPVESGYLNDLVRAWFILSGAPLATHVLVVPRELAEQGTRALQPVIKALDASFNVATERRRQLRRDLEAAFGLDRDQLVEFQTDQTVTLSKTARKGWLDLIRRVGRAMHLPGVESPNIVTVNSEG</sequence>